<dbReference type="InParanoid" id="A8WR12"/>
<dbReference type="Proteomes" id="UP000008549">
    <property type="component" value="Unassembled WGS sequence"/>
</dbReference>
<dbReference type="AlphaFoldDB" id="A8WR12"/>
<evidence type="ECO:0000313" key="4">
    <source>
        <dbReference type="WormBase" id="CBG01708a"/>
    </source>
</evidence>
<sequence>MEIEDTSRKQRYLLKRWMKVMMNNGFRPRKPYPIFRNKSIIRSSSSGSYPYPRTHTTLMVIPSNRPPPPPQPVKMFTGVRRRPPLNRACPPIPESKSNESIMSHASRVSEWTFYIASTPTPTM</sequence>
<dbReference type="CTD" id="8576142"/>
<organism evidence="2 3">
    <name type="scientific">Caenorhabditis briggsae</name>
    <dbReference type="NCBI Taxonomy" id="6238"/>
    <lineage>
        <taxon>Eukaryota</taxon>
        <taxon>Metazoa</taxon>
        <taxon>Ecdysozoa</taxon>
        <taxon>Nematoda</taxon>
        <taxon>Chromadorea</taxon>
        <taxon>Rhabditida</taxon>
        <taxon>Rhabditina</taxon>
        <taxon>Rhabditomorpha</taxon>
        <taxon>Rhabditoidea</taxon>
        <taxon>Rhabditidae</taxon>
        <taxon>Peloderinae</taxon>
        <taxon>Caenorhabditis</taxon>
    </lineage>
</organism>
<name>A8WR12_CAEBR</name>
<evidence type="ECO:0000256" key="1">
    <source>
        <dbReference type="SAM" id="MobiDB-lite"/>
    </source>
</evidence>
<evidence type="ECO:0000313" key="3">
    <source>
        <dbReference type="Proteomes" id="UP000008549"/>
    </source>
</evidence>
<keyword evidence="3" id="KW-1185">Reference proteome</keyword>
<feature type="region of interest" description="Disordered" evidence="1">
    <location>
        <begin position="45"/>
        <end position="101"/>
    </location>
</feature>
<dbReference type="RefSeq" id="XP_045091903.1">
    <property type="nucleotide sequence ID" value="XM_045235851.1"/>
</dbReference>
<reference evidence="2 3" key="1">
    <citation type="journal article" date="2003" name="PLoS Biol.">
        <title>The genome sequence of Caenorhabditis briggsae: a platform for comparative genomics.</title>
        <authorList>
            <person name="Stein L.D."/>
            <person name="Bao Z."/>
            <person name="Blasiar D."/>
            <person name="Blumenthal T."/>
            <person name="Brent M.R."/>
            <person name="Chen N."/>
            <person name="Chinwalla A."/>
            <person name="Clarke L."/>
            <person name="Clee C."/>
            <person name="Coghlan A."/>
            <person name="Coulson A."/>
            <person name="D'Eustachio P."/>
            <person name="Fitch D.H."/>
            <person name="Fulton L.A."/>
            <person name="Fulton R.E."/>
            <person name="Griffiths-Jones S."/>
            <person name="Harris T.W."/>
            <person name="Hillier L.W."/>
            <person name="Kamath R."/>
            <person name="Kuwabara P.E."/>
            <person name="Mardis E.R."/>
            <person name="Marra M.A."/>
            <person name="Miner T.L."/>
            <person name="Minx P."/>
            <person name="Mullikin J.C."/>
            <person name="Plumb R.W."/>
            <person name="Rogers J."/>
            <person name="Schein J.E."/>
            <person name="Sohrmann M."/>
            <person name="Spieth J."/>
            <person name="Stajich J.E."/>
            <person name="Wei C."/>
            <person name="Willey D."/>
            <person name="Wilson R.K."/>
            <person name="Durbin R."/>
            <person name="Waterston R.H."/>
        </authorList>
    </citation>
    <scope>NUCLEOTIDE SEQUENCE [LARGE SCALE GENOMIC DNA]</scope>
    <source>
        <strain evidence="2 3">AF16</strain>
    </source>
</reference>
<proteinExistence type="predicted"/>
<dbReference type="EMBL" id="HE601298">
    <property type="protein sequence ID" value="CAP22920.2"/>
    <property type="molecule type" value="Genomic_DNA"/>
</dbReference>
<dbReference type="HOGENOM" id="CLU_2017235_0_0_1"/>
<dbReference type="GeneID" id="8576142"/>
<reference evidence="2 3" key="2">
    <citation type="journal article" date="2011" name="PLoS Genet.">
        <title>Caenorhabditis briggsae recombinant inbred line genotypes reveal inter-strain incompatibility and the evolution of recombination.</title>
        <authorList>
            <person name="Ross J.A."/>
            <person name="Koboldt D.C."/>
            <person name="Staisch J.E."/>
            <person name="Chamberlin H.M."/>
            <person name="Gupta B.P."/>
            <person name="Miller R.D."/>
            <person name="Baird S.E."/>
            <person name="Haag E.S."/>
        </authorList>
    </citation>
    <scope>NUCLEOTIDE SEQUENCE [LARGE SCALE GENOMIC DNA]</scope>
    <source>
        <strain evidence="2 3">AF16</strain>
    </source>
</reference>
<dbReference type="eggNOG" id="ENOG502SCMQ">
    <property type="taxonomic scope" value="Eukaryota"/>
</dbReference>
<evidence type="ECO:0000313" key="2">
    <source>
        <dbReference type="EMBL" id="CAP22920.2"/>
    </source>
</evidence>
<protein>
    <submittedName>
        <fullName evidence="2">Protein CBG01708</fullName>
    </submittedName>
</protein>
<accession>A8WR12</accession>
<gene>
    <name evidence="2 4" type="ORF">CBG01708</name>
    <name evidence="2" type="ORF">CBG_01708</name>
</gene>
<dbReference type="WormBase" id="CBG01708a">
    <property type="protein sequence ID" value="CBP47055"/>
    <property type="gene ID" value="WBGene00024903"/>
</dbReference>
<dbReference type="STRING" id="6238.A8WR12"/>
<dbReference type="KEGG" id="cbr:CBG_01708"/>